<sequence>MPGRNSRPISRDTPSPSASPDAIPTVPPSNQRHLAVRTGSLARSVSGSKRKRVDTNTGPGSASRRRTMEPQSETESDEPNDEPEQDDADDSEDEDEDEDEDYIYNPDQSLVERRRIQRGFRDLLKNVTDNRDEVLGDGGFEHLRKTITKANHLSKSVRQTNEATKDSRLLVTTTDLSYRKVARLTQGNLSNGIDVDEFVSKCITYMREGKGIGDDDAPELSSTQRQRRQSTVHGGEDEEELGDEGDMMNWQHLGRYAALPFIRRPALPGFLLGPLSVEKKARKITKRTAPFRPDNLTETRPRVLDAADFTQKENDLTVICSQILRQLISVQEEAQNQVTDLIDDDMDEEEQERIMHQHGLRSTGGIDVMRFVVNPKSFGQTVENMFYVSFLIRDSKIAIDYDEHGLPALAPVEEDPEDDDRPRRDVAKHQAILSMDMETWRDIIETLKLTEPMIEHREENTDFGPGPTGWYT</sequence>
<protein>
    <submittedName>
        <fullName evidence="1">Uncharacterized protein</fullName>
    </submittedName>
</protein>
<organism evidence="1 2">
    <name type="scientific">Trichothecium roseum</name>
    <dbReference type="NCBI Taxonomy" id="47278"/>
    <lineage>
        <taxon>Eukaryota</taxon>
        <taxon>Fungi</taxon>
        <taxon>Dikarya</taxon>
        <taxon>Ascomycota</taxon>
        <taxon>Pezizomycotina</taxon>
        <taxon>Sordariomycetes</taxon>
        <taxon>Hypocreomycetidae</taxon>
        <taxon>Hypocreales</taxon>
        <taxon>Hypocreales incertae sedis</taxon>
        <taxon>Trichothecium</taxon>
    </lineage>
</organism>
<proteinExistence type="predicted"/>
<dbReference type="Proteomes" id="UP001163324">
    <property type="component" value="Chromosome 1"/>
</dbReference>
<gene>
    <name evidence="1" type="ORF">N3K66_000695</name>
</gene>
<evidence type="ECO:0000313" key="1">
    <source>
        <dbReference type="EMBL" id="KAI9904166.1"/>
    </source>
</evidence>
<accession>A0ACC0VCI9</accession>
<keyword evidence="2" id="KW-1185">Reference proteome</keyword>
<name>A0ACC0VCI9_9HYPO</name>
<evidence type="ECO:0000313" key="2">
    <source>
        <dbReference type="Proteomes" id="UP001163324"/>
    </source>
</evidence>
<dbReference type="EMBL" id="CM047940">
    <property type="protein sequence ID" value="KAI9904166.1"/>
    <property type="molecule type" value="Genomic_DNA"/>
</dbReference>
<comment type="caution">
    <text evidence="1">The sequence shown here is derived from an EMBL/GenBank/DDBJ whole genome shotgun (WGS) entry which is preliminary data.</text>
</comment>
<reference evidence="1" key="1">
    <citation type="submission" date="2022-10" db="EMBL/GenBank/DDBJ databases">
        <title>Complete Genome of Trichothecium roseum strain YXFP-22015, a Plant Pathogen Isolated from Citrus.</title>
        <authorList>
            <person name="Wang Y."/>
            <person name="Zhu L."/>
        </authorList>
    </citation>
    <scope>NUCLEOTIDE SEQUENCE</scope>
    <source>
        <strain evidence="1">YXFP-22015</strain>
    </source>
</reference>